<dbReference type="EMBL" id="BK016230">
    <property type="protein sequence ID" value="DAG03390.1"/>
    <property type="molecule type" value="Genomic_DNA"/>
</dbReference>
<dbReference type="SUPFAM" id="SSF50129">
    <property type="entry name" value="GroES-like"/>
    <property type="match status" value="1"/>
</dbReference>
<dbReference type="InterPro" id="IPR020818">
    <property type="entry name" value="Chaperonin_GroES"/>
</dbReference>
<dbReference type="GO" id="GO:0005524">
    <property type="term" value="F:ATP binding"/>
    <property type="evidence" value="ECO:0007669"/>
    <property type="project" value="InterPro"/>
</dbReference>
<sequence>MENTKQMKISLLRDQVDIPKIGASKVLVEVVDGEEVLKSGIIIPGAAQENRPVLGEIVRIGSAVEDWNIGDLVIFSHYSGVEMKLRMKTRVGEGLKDAKPFKLITDIDIWGTIKRVEE</sequence>
<dbReference type="Pfam" id="PF00166">
    <property type="entry name" value="Cpn10"/>
    <property type="match status" value="1"/>
</dbReference>
<proteinExistence type="predicted"/>
<dbReference type="GO" id="GO:0044183">
    <property type="term" value="F:protein folding chaperone"/>
    <property type="evidence" value="ECO:0007669"/>
    <property type="project" value="InterPro"/>
</dbReference>
<dbReference type="InterPro" id="IPR037124">
    <property type="entry name" value="Chaperonin_GroES_sf"/>
</dbReference>
<dbReference type="CDD" id="cd00320">
    <property type="entry name" value="cpn10"/>
    <property type="match status" value="1"/>
</dbReference>
<dbReference type="InterPro" id="IPR011032">
    <property type="entry name" value="GroES-like_sf"/>
</dbReference>
<evidence type="ECO:0000256" key="1">
    <source>
        <dbReference type="ARBA" id="ARBA00023186"/>
    </source>
</evidence>
<reference evidence="2" key="1">
    <citation type="journal article" date="2021" name="Proc. Natl. Acad. Sci. U.S.A.">
        <title>A Catalog of Tens of Thousands of Viruses from Human Metagenomes Reveals Hidden Associations with Chronic Diseases.</title>
        <authorList>
            <person name="Tisza M.J."/>
            <person name="Buck C.B."/>
        </authorList>
    </citation>
    <scope>NUCLEOTIDE SEQUENCE</scope>
    <source>
        <strain evidence="2">CtUml7</strain>
    </source>
</reference>
<protein>
    <submittedName>
        <fullName evidence="2">Cpn10</fullName>
    </submittedName>
</protein>
<dbReference type="SMART" id="SM00883">
    <property type="entry name" value="Cpn10"/>
    <property type="match status" value="1"/>
</dbReference>
<accession>A0A8S5V9L6</accession>
<name>A0A8S5V9L6_9CAUD</name>
<evidence type="ECO:0000313" key="2">
    <source>
        <dbReference type="EMBL" id="DAG03390.1"/>
    </source>
</evidence>
<dbReference type="Gene3D" id="2.30.33.40">
    <property type="entry name" value="GroES chaperonin"/>
    <property type="match status" value="1"/>
</dbReference>
<keyword evidence="1" id="KW-0143">Chaperone</keyword>
<organism evidence="2">
    <name type="scientific">Ackermannviridae sp. ctUml7</name>
    <dbReference type="NCBI Taxonomy" id="2825753"/>
    <lineage>
        <taxon>Viruses</taxon>
        <taxon>Duplodnaviria</taxon>
        <taxon>Heunggongvirae</taxon>
        <taxon>Uroviricota</taxon>
        <taxon>Caudoviricetes</taxon>
        <taxon>Pantevenvirales</taxon>
        <taxon>Ackermannviridae</taxon>
    </lineage>
</organism>